<dbReference type="InterPro" id="IPR050389">
    <property type="entry name" value="LysR-type_TF"/>
</dbReference>
<organism evidence="8 9">
    <name type="scientific">Pseudochelatococcus lubricantis</name>
    <dbReference type="NCBI Taxonomy" id="1538102"/>
    <lineage>
        <taxon>Bacteria</taxon>
        <taxon>Pseudomonadati</taxon>
        <taxon>Pseudomonadota</taxon>
        <taxon>Alphaproteobacteria</taxon>
        <taxon>Hyphomicrobiales</taxon>
        <taxon>Chelatococcaceae</taxon>
        <taxon>Pseudochelatococcus</taxon>
    </lineage>
</organism>
<sequence length="315" mass="35412">MNHPNISTIDLNLLRVFDSIFRERNILRAAHQLGMSQPAASHALARLRHALKDDLFVRSARGMQPTPRAEQLAGPVRQALNYFELGLQSGPFDPATSAQRFTIALDNASAVTLTAPIIEAVTKAAPNVVTELRPSGTLDIDRMLDEADLGLFIGRAREPRERFASEELFSDDFVVVHRRAENMPSPPLDLKALATRPHIRLSSAGDNTDFIDLWLKEHHAHREIRHSVPLLGCEAVLRQHDVLVITRRRIAMELCRGTGLVSDELPFVAPRVATNMRWHRRLDAQPAHSWLRQIIRQTTLDYRLIEAATARKAQG</sequence>
<dbReference type="SUPFAM" id="SSF46785">
    <property type="entry name" value="Winged helix' DNA-binding domain"/>
    <property type="match status" value="1"/>
</dbReference>
<dbReference type="InterPro" id="IPR037402">
    <property type="entry name" value="YidZ_PBP2"/>
</dbReference>
<name>A0ABX0V4I9_9HYPH</name>
<dbReference type="InterPro" id="IPR036390">
    <property type="entry name" value="WH_DNA-bd_sf"/>
</dbReference>
<dbReference type="PANTHER" id="PTHR30118">
    <property type="entry name" value="HTH-TYPE TRANSCRIPTIONAL REGULATOR LEUO-RELATED"/>
    <property type="match status" value="1"/>
</dbReference>
<evidence type="ECO:0000256" key="6">
    <source>
        <dbReference type="ARBA" id="ARBA00023163"/>
    </source>
</evidence>
<dbReference type="Pfam" id="PF00126">
    <property type="entry name" value="HTH_1"/>
    <property type="match status" value="1"/>
</dbReference>
<keyword evidence="6" id="KW-0804">Transcription</keyword>
<evidence type="ECO:0000256" key="2">
    <source>
        <dbReference type="ARBA" id="ARBA00022458"/>
    </source>
</evidence>
<evidence type="ECO:0000256" key="4">
    <source>
        <dbReference type="ARBA" id="ARBA00023015"/>
    </source>
</evidence>
<dbReference type="Gene3D" id="3.40.190.10">
    <property type="entry name" value="Periplasmic binding protein-like II"/>
    <property type="match status" value="2"/>
</dbReference>
<keyword evidence="9" id="KW-1185">Reference proteome</keyword>
<dbReference type="Pfam" id="PF03466">
    <property type="entry name" value="LysR_substrate"/>
    <property type="match status" value="1"/>
</dbReference>
<evidence type="ECO:0000259" key="7">
    <source>
        <dbReference type="PROSITE" id="PS50931"/>
    </source>
</evidence>
<evidence type="ECO:0000256" key="5">
    <source>
        <dbReference type="ARBA" id="ARBA00023125"/>
    </source>
</evidence>
<comment type="similarity">
    <text evidence="1">Belongs to the LysR transcriptional regulatory family.</text>
</comment>
<reference evidence="8 9" key="1">
    <citation type="submission" date="2020-03" db="EMBL/GenBank/DDBJ databases">
        <title>Genomic Encyclopedia of Type Strains, Phase IV (KMG-IV): sequencing the most valuable type-strain genomes for metagenomic binning, comparative biology and taxonomic classification.</title>
        <authorList>
            <person name="Goeker M."/>
        </authorList>
    </citation>
    <scope>NUCLEOTIDE SEQUENCE [LARGE SCALE GENOMIC DNA]</scope>
    <source>
        <strain evidence="8 9">DSM 103870</strain>
    </source>
</reference>
<feature type="domain" description="HTH lysR-type" evidence="7">
    <location>
        <begin position="9"/>
        <end position="66"/>
    </location>
</feature>
<dbReference type="GO" id="GO:0003677">
    <property type="term" value="F:DNA binding"/>
    <property type="evidence" value="ECO:0007669"/>
    <property type="project" value="UniProtKB-KW"/>
</dbReference>
<dbReference type="InterPro" id="IPR005119">
    <property type="entry name" value="LysR_subst-bd"/>
</dbReference>
<evidence type="ECO:0000256" key="1">
    <source>
        <dbReference type="ARBA" id="ARBA00009437"/>
    </source>
</evidence>
<dbReference type="CDD" id="cd08417">
    <property type="entry name" value="PBP2_Nitroaromatics_like"/>
    <property type="match status" value="1"/>
</dbReference>
<dbReference type="EMBL" id="JAASQI010000013">
    <property type="protein sequence ID" value="NIJ60116.1"/>
    <property type="molecule type" value="Genomic_DNA"/>
</dbReference>
<dbReference type="InterPro" id="IPR000847">
    <property type="entry name" value="LysR_HTH_N"/>
</dbReference>
<proteinExistence type="inferred from homology"/>
<keyword evidence="5 8" id="KW-0238">DNA-binding</keyword>
<comment type="caution">
    <text evidence="8">The sequence shown here is derived from an EMBL/GenBank/DDBJ whole genome shotgun (WGS) entry which is preliminary data.</text>
</comment>
<dbReference type="InterPro" id="IPR036388">
    <property type="entry name" value="WH-like_DNA-bd_sf"/>
</dbReference>
<dbReference type="PANTHER" id="PTHR30118:SF6">
    <property type="entry name" value="HTH-TYPE TRANSCRIPTIONAL REGULATOR LEUO"/>
    <property type="match status" value="1"/>
</dbReference>
<dbReference type="PRINTS" id="PR00039">
    <property type="entry name" value="HTHLYSR"/>
</dbReference>
<dbReference type="Proteomes" id="UP001429580">
    <property type="component" value="Unassembled WGS sequence"/>
</dbReference>
<accession>A0ABX0V4I9</accession>
<evidence type="ECO:0000256" key="3">
    <source>
        <dbReference type="ARBA" id="ARBA00022491"/>
    </source>
</evidence>
<evidence type="ECO:0000313" key="9">
    <source>
        <dbReference type="Proteomes" id="UP001429580"/>
    </source>
</evidence>
<keyword evidence="2" id="KW-0536">Nodulation</keyword>
<protein>
    <submittedName>
        <fullName evidence="8">DNA-binding transcriptional LysR family regulator</fullName>
    </submittedName>
</protein>
<keyword evidence="4" id="KW-0805">Transcription regulation</keyword>
<dbReference type="PROSITE" id="PS50931">
    <property type="entry name" value="HTH_LYSR"/>
    <property type="match status" value="1"/>
</dbReference>
<keyword evidence="3" id="KW-0678">Repressor</keyword>
<dbReference type="Gene3D" id="1.10.10.10">
    <property type="entry name" value="Winged helix-like DNA-binding domain superfamily/Winged helix DNA-binding domain"/>
    <property type="match status" value="1"/>
</dbReference>
<evidence type="ECO:0000313" key="8">
    <source>
        <dbReference type="EMBL" id="NIJ60116.1"/>
    </source>
</evidence>
<dbReference type="SUPFAM" id="SSF53850">
    <property type="entry name" value="Periplasmic binding protein-like II"/>
    <property type="match status" value="1"/>
</dbReference>
<gene>
    <name evidence="8" type="ORF">FHS82_003982</name>
</gene>